<evidence type="ECO:0000256" key="6">
    <source>
        <dbReference type="ARBA" id="ARBA00022679"/>
    </source>
</evidence>
<keyword evidence="14" id="KW-0175">Coiled coil</keyword>
<feature type="transmembrane region" description="Helical" evidence="15">
    <location>
        <begin position="312"/>
        <end position="335"/>
    </location>
</feature>
<feature type="domain" description="Histidine kinase" evidence="16">
    <location>
        <begin position="399"/>
        <end position="609"/>
    </location>
</feature>
<keyword evidence="4" id="KW-1003">Cell membrane</keyword>
<evidence type="ECO:0000256" key="12">
    <source>
        <dbReference type="ARBA" id="ARBA00023012"/>
    </source>
</evidence>
<accession>A0ABY5E297</accession>
<dbReference type="Gene3D" id="1.10.287.130">
    <property type="match status" value="1"/>
</dbReference>
<evidence type="ECO:0000256" key="5">
    <source>
        <dbReference type="ARBA" id="ARBA00022553"/>
    </source>
</evidence>
<evidence type="ECO:0000256" key="2">
    <source>
        <dbReference type="ARBA" id="ARBA00004651"/>
    </source>
</evidence>
<feature type="coiled-coil region" evidence="14">
    <location>
        <begin position="338"/>
        <end position="383"/>
    </location>
</feature>
<evidence type="ECO:0000256" key="1">
    <source>
        <dbReference type="ARBA" id="ARBA00000085"/>
    </source>
</evidence>
<proteinExistence type="predicted"/>
<dbReference type="Gene3D" id="3.30.450.20">
    <property type="entry name" value="PAS domain"/>
    <property type="match status" value="1"/>
</dbReference>
<dbReference type="InterPro" id="IPR004358">
    <property type="entry name" value="Sig_transdc_His_kin-like_C"/>
</dbReference>
<dbReference type="PRINTS" id="PR00344">
    <property type="entry name" value="BCTRLSENSOR"/>
</dbReference>
<dbReference type="SMART" id="SM01049">
    <property type="entry name" value="Cache_2"/>
    <property type="match status" value="1"/>
</dbReference>
<evidence type="ECO:0000256" key="4">
    <source>
        <dbReference type="ARBA" id="ARBA00022475"/>
    </source>
</evidence>
<dbReference type="InterPro" id="IPR036097">
    <property type="entry name" value="HisK_dim/P_sf"/>
</dbReference>
<evidence type="ECO:0000256" key="14">
    <source>
        <dbReference type="SAM" id="Coils"/>
    </source>
</evidence>
<name>A0ABY5E297_9BACT</name>
<keyword evidence="18" id="KW-1185">Reference proteome</keyword>
<dbReference type="CDD" id="cd00082">
    <property type="entry name" value="HisKA"/>
    <property type="match status" value="1"/>
</dbReference>
<dbReference type="EC" id="2.7.13.3" evidence="3"/>
<comment type="catalytic activity">
    <reaction evidence="1">
        <text>ATP + protein L-histidine = ADP + protein N-phospho-L-histidine.</text>
        <dbReference type="EC" id="2.7.13.3"/>
    </reaction>
</comment>
<dbReference type="InterPro" id="IPR005467">
    <property type="entry name" value="His_kinase_dom"/>
</dbReference>
<keyword evidence="10" id="KW-0067">ATP-binding</keyword>
<dbReference type="PANTHER" id="PTHR43065:SF10">
    <property type="entry name" value="PEROXIDE STRESS-ACTIVATED HISTIDINE KINASE MAK3"/>
    <property type="match status" value="1"/>
</dbReference>
<keyword evidence="11 15" id="KW-1133">Transmembrane helix</keyword>
<evidence type="ECO:0000256" key="10">
    <source>
        <dbReference type="ARBA" id="ARBA00022840"/>
    </source>
</evidence>
<evidence type="ECO:0000256" key="11">
    <source>
        <dbReference type="ARBA" id="ARBA00022989"/>
    </source>
</evidence>
<dbReference type="InterPro" id="IPR003594">
    <property type="entry name" value="HATPase_dom"/>
</dbReference>
<keyword evidence="8" id="KW-0547">Nucleotide-binding</keyword>
<keyword evidence="5" id="KW-0597">Phosphoprotein</keyword>
<keyword evidence="13 15" id="KW-0472">Membrane</keyword>
<evidence type="ECO:0000256" key="13">
    <source>
        <dbReference type="ARBA" id="ARBA00023136"/>
    </source>
</evidence>
<evidence type="ECO:0000313" key="17">
    <source>
        <dbReference type="EMBL" id="UTJ06319.1"/>
    </source>
</evidence>
<dbReference type="RefSeq" id="WP_254576499.1">
    <property type="nucleotide sequence ID" value="NZ_CP100595.1"/>
</dbReference>
<dbReference type="Pfam" id="PF08269">
    <property type="entry name" value="dCache_2"/>
    <property type="match status" value="1"/>
</dbReference>
<dbReference type="SUPFAM" id="SSF55874">
    <property type="entry name" value="ATPase domain of HSP90 chaperone/DNA topoisomerase II/histidine kinase"/>
    <property type="match status" value="1"/>
</dbReference>
<dbReference type="InterPro" id="IPR033480">
    <property type="entry name" value="sCache_2"/>
</dbReference>
<dbReference type="InterPro" id="IPR036890">
    <property type="entry name" value="HATPase_C_sf"/>
</dbReference>
<dbReference type="SUPFAM" id="SSF47384">
    <property type="entry name" value="Homodimeric domain of signal transducing histidine kinase"/>
    <property type="match status" value="1"/>
</dbReference>
<evidence type="ECO:0000256" key="7">
    <source>
        <dbReference type="ARBA" id="ARBA00022692"/>
    </source>
</evidence>
<evidence type="ECO:0000256" key="9">
    <source>
        <dbReference type="ARBA" id="ARBA00022777"/>
    </source>
</evidence>
<gene>
    <name evidence="17" type="ORF">NJU99_13870</name>
</gene>
<evidence type="ECO:0000313" key="18">
    <source>
        <dbReference type="Proteomes" id="UP001060012"/>
    </source>
</evidence>
<dbReference type="EMBL" id="CP100595">
    <property type="protein sequence ID" value="UTJ06319.1"/>
    <property type="molecule type" value="Genomic_DNA"/>
</dbReference>
<reference evidence="17" key="1">
    <citation type="submission" date="2022-07" db="EMBL/GenBank/DDBJ databases">
        <title>Arcobacter roscoffensis sp. nov., a marine bacterium isolated from coastal seawater collected from Roscoff, France.</title>
        <authorList>
            <person name="Pascual J."/>
            <person name="Lepeaux C."/>
            <person name="Methner A."/>
            <person name="Overmann J."/>
        </authorList>
    </citation>
    <scope>NUCLEOTIDE SEQUENCE</scope>
    <source>
        <strain evidence="17">ARW1-2F2</strain>
    </source>
</reference>
<protein>
    <recommendedName>
        <fullName evidence="3">histidine kinase</fullName>
        <ecNumber evidence="3">2.7.13.3</ecNumber>
    </recommendedName>
</protein>
<dbReference type="Gene3D" id="3.30.565.10">
    <property type="entry name" value="Histidine kinase-like ATPase, C-terminal domain"/>
    <property type="match status" value="1"/>
</dbReference>
<dbReference type="InterPro" id="IPR003661">
    <property type="entry name" value="HisK_dim/P_dom"/>
</dbReference>
<evidence type="ECO:0000256" key="15">
    <source>
        <dbReference type="SAM" id="Phobius"/>
    </source>
</evidence>
<keyword evidence="7 15" id="KW-0812">Transmembrane</keyword>
<sequence>MFSQKNIPRLIVFTPICTIVISAVIILYTLISMQKNYLNEEVEKIEKEYLINQKKVLQNELDYIYEYIVYHKKVAADNIKKALNIQINSFYELLEKSDFNEKEYLNFIKQHSNENSDFVIYDMNSEEFYKDMDVFFYKDELSSIKNEIILKKEVFKIKFKSNLYYFRYFKKKNLIIAIKRDIYYDIDSLKETIARWSEYLRFGDDNYFIIYKNTNILLAHPYRKDFIGKDDTNLKDGKGDLFVQGFIKKAIKNPEGTFVEYYWNKPNKKEKIKKLTFVKLYKEWNWVLGAGVYFDDVQEVIEKKKKDLEKRIFDYIRTTVVISLLLILFVSYFAVEVSSKINSTIKKYQEKLKSKEEKLRNLNKDLNKKVQIAVKEAKEKDRAMLHQSRLARMGTLINMISHQWRQPLSQLSGIIMELETAIEFKKAKKKYILSSLSEATNTIEHMSLTIEDFKNFFKPEKEKEEFLVSSACKNSIALIRDTYINENIDLIFEINKDKKIKGYKREYSQVVLNLLINAKDQLLEKNIENKKVCLIIDEQDNKSIVTVKDNARGIELENIQMVFEPYFSTKKSQGTGLGLYMSKMIIEKNMQGSLSVENYEDGAIFKIEV</sequence>
<dbReference type="Pfam" id="PF02518">
    <property type="entry name" value="HATPase_c"/>
    <property type="match status" value="1"/>
</dbReference>
<evidence type="ECO:0000259" key="16">
    <source>
        <dbReference type="PROSITE" id="PS50109"/>
    </source>
</evidence>
<evidence type="ECO:0000256" key="8">
    <source>
        <dbReference type="ARBA" id="ARBA00022741"/>
    </source>
</evidence>
<comment type="subcellular location">
    <subcellularLocation>
        <location evidence="2">Cell membrane</location>
        <topology evidence="2">Multi-pass membrane protein</topology>
    </subcellularLocation>
</comment>
<dbReference type="InterPro" id="IPR004010">
    <property type="entry name" value="Double_Cache_2"/>
</dbReference>
<organism evidence="17 18">
    <name type="scientific">Arcobacter roscoffensis</name>
    <dbReference type="NCBI Taxonomy" id="2961520"/>
    <lineage>
        <taxon>Bacteria</taxon>
        <taxon>Pseudomonadati</taxon>
        <taxon>Campylobacterota</taxon>
        <taxon>Epsilonproteobacteria</taxon>
        <taxon>Campylobacterales</taxon>
        <taxon>Arcobacteraceae</taxon>
        <taxon>Arcobacter</taxon>
    </lineage>
</organism>
<dbReference type="PANTHER" id="PTHR43065">
    <property type="entry name" value="SENSOR HISTIDINE KINASE"/>
    <property type="match status" value="1"/>
</dbReference>
<evidence type="ECO:0000256" key="3">
    <source>
        <dbReference type="ARBA" id="ARBA00012438"/>
    </source>
</evidence>
<keyword evidence="9" id="KW-0418">Kinase</keyword>
<dbReference type="Proteomes" id="UP001060012">
    <property type="component" value="Chromosome"/>
</dbReference>
<dbReference type="PROSITE" id="PS50109">
    <property type="entry name" value="HIS_KIN"/>
    <property type="match status" value="1"/>
</dbReference>
<keyword evidence="12" id="KW-0902">Two-component regulatory system</keyword>
<keyword evidence="6" id="KW-0808">Transferase</keyword>
<dbReference type="SMART" id="SM00387">
    <property type="entry name" value="HATPase_c"/>
    <property type="match status" value="1"/>
</dbReference>
<feature type="transmembrane region" description="Helical" evidence="15">
    <location>
        <begin position="12"/>
        <end position="31"/>
    </location>
</feature>